<reference evidence="4" key="1">
    <citation type="journal article" date="2019" name="Int. J. Syst. Evol. Microbiol.">
        <title>The Global Catalogue of Microorganisms (GCM) 10K type strain sequencing project: providing services to taxonomists for standard genome sequencing and annotation.</title>
        <authorList>
            <consortium name="The Broad Institute Genomics Platform"/>
            <consortium name="The Broad Institute Genome Sequencing Center for Infectious Disease"/>
            <person name="Wu L."/>
            <person name="Ma J."/>
        </authorList>
    </citation>
    <scope>NUCLEOTIDE SEQUENCE [LARGE SCALE GENOMIC DNA]</scope>
    <source>
        <strain evidence="4">KLKA75</strain>
    </source>
</reference>
<keyword evidence="4" id="KW-1185">Reference proteome</keyword>
<feature type="transmembrane region" description="Helical" evidence="2">
    <location>
        <begin position="7"/>
        <end position="31"/>
    </location>
</feature>
<dbReference type="RefSeq" id="WP_378255227.1">
    <property type="nucleotide sequence ID" value="NZ_JBHSIT010000004.1"/>
</dbReference>
<accession>A0ABV9TWI1</accession>
<protein>
    <submittedName>
        <fullName evidence="3">Uncharacterized protein</fullName>
    </submittedName>
</protein>
<dbReference type="EMBL" id="JBHSIT010000004">
    <property type="protein sequence ID" value="MFC4908502.1"/>
    <property type="molecule type" value="Genomic_DNA"/>
</dbReference>
<keyword evidence="2" id="KW-0472">Membrane</keyword>
<gene>
    <name evidence="3" type="ORF">ACFPCY_14315</name>
</gene>
<name>A0ABV9TWI1_9ACTN</name>
<evidence type="ECO:0000256" key="2">
    <source>
        <dbReference type="SAM" id="Phobius"/>
    </source>
</evidence>
<evidence type="ECO:0000256" key="1">
    <source>
        <dbReference type="SAM" id="MobiDB-lite"/>
    </source>
</evidence>
<keyword evidence="2" id="KW-0812">Transmembrane</keyword>
<sequence>MNRLNKAGCGCAIAVLAALALAAGLLVWLWASLDLDGEPVPGWQEGPHTPEPSPTIHWTPFSTAPKASPPGTATP</sequence>
<evidence type="ECO:0000313" key="3">
    <source>
        <dbReference type="EMBL" id="MFC4908502.1"/>
    </source>
</evidence>
<dbReference type="Proteomes" id="UP001595872">
    <property type="component" value="Unassembled WGS sequence"/>
</dbReference>
<feature type="region of interest" description="Disordered" evidence="1">
    <location>
        <begin position="39"/>
        <end position="75"/>
    </location>
</feature>
<comment type="caution">
    <text evidence="3">The sequence shown here is derived from an EMBL/GenBank/DDBJ whole genome shotgun (WGS) entry which is preliminary data.</text>
</comment>
<evidence type="ECO:0000313" key="4">
    <source>
        <dbReference type="Proteomes" id="UP001595872"/>
    </source>
</evidence>
<proteinExistence type="predicted"/>
<organism evidence="3 4">
    <name type="scientific">Actinomadura gamaensis</name>
    <dbReference type="NCBI Taxonomy" id="1763541"/>
    <lineage>
        <taxon>Bacteria</taxon>
        <taxon>Bacillati</taxon>
        <taxon>Actinomycetota</taxon>
        <taxon>Actinomycetes</taxon>
        <taxon>Streptosporangiales</taxon>
        <taxon>Thermomonosporaceae</taxon>
        <taxon>Actinomadura</taxon>
    </lineage>
</organism>
<keyword evidence="2" id="KW-1133">Transmembrane helix</keyword>